<proteinExistence type="predicted"/>
<gene>
    <name evidence="1" type="ORF">FHK04_09605</name>
</gene>
<organism evidence="1 2">
    <name type="scientific">Trichococcus shcherbakoviae subsp. psychrophilus</name>
    <dbReference type="NCBI Taxonomy" id="2585775"/>
    <lineage>
        <taxon>Bacteria</taxon>
        <taxon>Bacillati</taxon>
        <taxon>Bacillota</taxon>
        <taxon>Bacilli</taxon>
        <taxon>Lactobacillales</taxon>
        <taxon>Carnobacteriaceae</taxon>
        <taxon>Trichococcus</taxon>
    </lineage>
</organism>
<dbReference type="EMBL" id="VENO01000003">
    <property type="protein sequence ID" value="TNV68458.1"/>
    <property type="molecule type" value="Genomic_DNA"/>
</dbReference>
<dbReference type="RefSeq" id="WP_140186489.1">
    <property type="nucleotide sequence ID" value="NZ_VENO01000003.1"/>
</dbReference>
<name>A0A5C5E5G4_9LACT</name>
<dbReference type="Proteomes" id="UP000313395">
    <property type="component" value="Unassembled WGS sequence"/>
</dbReference>
<accession>A0A5C5E5G4</accession>
<keyword evidence="2" id="KW-1185">Reference proteome</keyword>
<evidence type="ECO:0008006" key="3">
    <source>
        <dbReference type="Google" id="ProtNLM"/>
    </source>
</evidence>
<evidence type="ECO:0000313" key="1">
    <source>
        <dbReference type="EMBL" id="TNV68458.1"/>
    </source>
</evidence>
<sequence length="346" mass="40736">MLNITKNTRVYIICMPNFATGGTELLHQIGFELLKRGIDVKMYYIFSEKMKGSPVPERFAKYKVPFVDNILDQEDNVIIIPEIYTNYYNSFSNIQKIIWWMSVDNYYKSLKDQKQKYYKNKLKSLVNMVFNKKVLNAEKYLGKKYLMGQNKLTSINLVQSKYAYEFLSEKGFENIFYLSDYINDDYFEELDDFEIIGRNNVVVYNPAKGKKFTEELIRQGKDISFVPIQDMTVEEVKKLLQTSKVYIDFGNHPGKDRMPREAALCGCCIITGLDGAAQYFEDIPIDQIYKYKATQENIPVILDLIRECFANYQERLHDFDSYRLDITGQKNKFQKEIDYLFNSTNK</sequence>
<comment type="caution">
    <text evidence="1">The sequence shown here is derived from an EMBL/GenBank/DDBJ whole genome shotgun (WGS) entry which is preliminary data.</text>
</comment>
<evidence type="ECO:0000313" key="2">
    <source>
        <dbReference type="Proteomes" id="UP000313395"/>
    </source>
</evidence>
<dbReference type="AlphaFoldDB" id="A0A5C5E5G4"/>
<reference evidence="1 2" key="1">
    <citation type="submission" date="2019-06" db="EMBL/GenBank/DDBJ databases">
        <title>Description Trichococcus psychrophilus sp. nov., isolated from a cold spring, by genomic and phenotypic analyses.</title>
        <authorList>
            <person name="Zakharyuk A."/>
        </authorList>
    </citation>
    <scope>NUCLEOTIDE SEQUENCE [LARGE SCALE GENOMIC DNA]</scope>
    <source>
        <strain evidence="1 2">SKBG</strain>
    </source>
</reference>
<protein>
    <recommendedName>
        <fullName evidence="3">Glycosyl transferases group 1</fullName>
    </recommendedName>
</protein>